<gene>
    <name evidence="2" type="ORF">GDO78_007773</name>
</gene>
<keyword evidence="1" id="KW-1133">Transmembrane helix</keyword>
<evidence type="ECO:0000256" key="1">
    <source>
        <dbReference type="SAM" id="Phobius"/>
    </source>
</evidence>
<comment type="caution">
    <text evidence="2">The sequence shown here is derived from an EMBL/GenBank/DDBJ whole genome shotgun (WGS) entry which is preliminary data.</text>
</comment>
<evidence type="ECO:0000313" key="3">
    <source>
        <dbReference type="Proteomes" id="UP000770717"/>
    </source>
</evidence>
<reference evidence="2" key="1">
    <citation type="thesis" date="2020" institute="ProQuest LLC" country="789 East Eisenhower Parkway, Ann Arbor, MI, USA">
        <title>Comparative Genomics and Chromosome Evolution.</title>
        <authorList>
            <person name="Mudd A.B."/>
        </authorList>
    </citation>
    <scope>NUCLEOTIDE SEQUENCE</scope>
    <source>
        <strain evidence="2">HN-11 Male</strain>
        <tissue evidence="2">Kidney and liver</tissue>
    </source>
</reference>
<protein>
    <submittedName>
        <fullName evidence="2">Uncharacterized protein</fullName>
    </submittedName>
</protein>
<dbReference type="EMBL" id="WNTK01000003">
    <property type="protein sequence ID" value="KAG9488150.1"/>
    <property type="molecule type" value="Genomic_DNA"/>
</dbReference>
<feature type="transmembrane region" description="Helical" evidence="1">
    <location>
        <begin position="23"/>
        <end position="44"/>
    </location>
</feature>
<dbReference type="AlphaFoldDB" id="A0A8J6KDZ1"/>
<keyword evidence="3" id="KW-1185">Reference proteome</keyword>
<keyword evidence="1" id="KW-0472">Membrane</keyword>
<keyword evidence="1" id="KW-0812">Transmembrane</keyword>
<sequence length="90" mass="10223">MPYTQPSLGRCQFFFSCNNIKSWMLSDIIHTGVASAAILFIFLLHRSHIYSPQGLAAHLQQYRPTPMTGGCSNVYGDSSTLFSWHVRYCF</sequence>
<organism evidence="2 3">
    <name type="scientific">Eleutherodactylus coqui</name>
    <name type="common">Puerto Rican coqui</name>
    <dbReference type="NCBI Taxonomy" id="57060"/>
    <lineage>
        <taxon>Eukaryota</taxon>
        <taxon>Metazoa</taxon>
        <taxon>Chordata</taxon>
        <taxon>Craniata</taxon>
        <taxon>Vertebrata</taxon>
        <taxon>Euteleostomi</taxon>
        <taxon>Amphibia</taxon>
        <taxon>Batrachia</taxon>
        <taxon>Anura</taxon>
        <taxon>Neobatrachia</taxon>
        <taxon>Hyloidea</taxon>
        <taxon>Eleutherodactylidae</taxon>
        <taxon>Eleutherodactylinae</taxon>
        <taxon>Eleutherodactylus</taxon>
        <taxon>Eleutherodactylus</taxon>
    </lineage>
</organism>
<accession>A0A8J6KDZ1</accession>
<dbReference type="Proteomes" id="UP000770717">
    <property type="component" value="Unassembled WGS sequence"/>
</dbReference>
<name>A0A8J6KDZ1_ELECQ</name>
<evidence type="ECO:0000313" key="2">
    <source>
        <dbReference type="EMBL" id="KAG9488150.1"/>
    </source>
</evidence>
<proteinExistence type="predicted"/>